<keyword evidence="1" id="KW-1133">Transmembrane helix</keyword>
<protein>
    <recommendedName>
        <fullName evidence="4">HTH cro/C1-type domain-containing protein</fullName>
    </recommendedName>
</protein>
<evidence type="ECO:0000313" key="2">
    <source>
        <dbReference type="EMBL" id="MDK1684792.1"/>
    </source>
</evidence>
<accession>A0AAW6UWQ4</accession>
<dbReference type="AlphaFoldDB" id="A0AAW6UWQ4"/>
<dbReference type="Proteomes" id="UP001241935">
    <property type="component" value="Unassembled WGS sequence"/>
</dbReference>
<proteinExistence type="predicted"/>
<evidence type="ECO:0000256" key="1">
    <source>
        <dbReference type="SAM" id="Phobius"/>
    </source>
</evidence>
<gene>
    <name evidence="2" type="ORF">QOR41_13390</name>
</gene>
<evidence type="ECO:0008006" key="4">
    <source>
        <dbReference type="Google" id="ProtNLM"/>
    </source>
</evidence>
<organism evidence="2 3">
    <name type="scientific">Acinetobacter terrestris</name>
    <dbReference type="NCBI Taxonomy" id="2529843"/>
    <lineage>
        <taxon>Bacteria</taxon>
        <taxon>Pseudomonadati</taxon>
        <taxon>Pseudomonadota</taxon>
        <taxon>Gammaproteobacteria</taxon>
        <taxon>Moraxellales</taxon>
        <taxon>Moraxellaceae</taxon>
        <taxon>Acinetobacter</taxon>
        <taxon>Acinetobacter Taxon 24</taxon>
    </lineage>
</organism>
<comment type="caution">
    <text evidence="2">The sequence shown here is derived from an EMBL/GenBank/DDBJ whole genome shotgun (WGS) entry which is preliminary data.</text>
</comment>
<dbReference type="RefSeq" id="WP_284067566.1">
    <property type="nucleotide sequence ID" value="NZ_JASKNE010000001.1"/>
</dbReference>
<name>A0AAW6UWQ4_9GAMM</name>
<feature type="transmembrane region" description="Helical" evidence="1">
    <location>
        <begin position="6"/>
        <end position="27"/>
    </location>
</feature>
<evidence type="ECO:0000313" key="3">
    <source>
        <dbReference type="Proteomes" id="UP001241935"/>
    </source>
</evidence>
<sequence length="272" mass="32379">MDTLQAIAIGLFVNLITPIFKIFRIFFYRTSEVDKISKRLNQVLKLMNKSRDQKITIAELSKILNFRKISDLEKYFLNKEEPTFDFLEILSNEFALNISWLTQGKENPFKYDEDHYIQLYDDCLKKIEKFNPEIIYFVRADSINGETCILLEINEYKSFVLNTFVHFSAINGYGGMRQLVDLRKLIMHLILEKNMITKSLIVPKGIFSNLFNGEIHPSVAIQKRIGTFQYWHDDFTDLYNQRYGYKHHEEYDQNFKDAFRITKSHIEKYEES</sequence>
<dbReference type="EMBL" id="JASKNE010000001">
    <property type="protein sequence ID" value="MDK1684792.1"/>
    <property type="molecule type" value="Genomic_DNA"/>
</dbReference>
<keyword evidence="1" id="KW-0812">Transmembrane</keyword>
<reference evidence="2" key="1">
    <citation type="submission" date="2023-04" db="EMBL/GenBank/DDBJ databases">
        <title>The environmental microbiomes in feedlot watering bowls are a reservoir of florfenicol resistance for bovine respiratory disease pathogens.</title>
        <authorList>
            <person name="Kos D.W."/>
            <person name="Ruzzini A.C."/>
            <person name="Schreiner B."/>
            <person name="Jelinski M.D."/>
        </authorList>
    </citation>
    <scope>NUCLEOTIDE SEQUENCE</scope>
    <source>
        <strain evidence="2">WB3</strain>
    </source>
</reference>
<keyword evidence="1" id="KW-0472">Membrane</keyword>